<protein>
    <recommendedName>
        <fullName evidence="3">Transposase</fullName>
    </recommendedName>
</protein>
<evidence type="ECO:0008006" key="3">
    <source>
        <dbReference type="Google" id="ProtNLM"/>
    </source>
</evidence>
<proteinExistence type="predicted"/>
<dbReference type="EMBL" id="MXAP01000154">
    <property type="protein sequence ID" value="OPH33915.1"/>
    <property type="molecule type" value="Genomic_DNA"/>
</dbReference>
<dbReference type="Proteomes" id="UP000190777">
    <property type="component" value="Unassembled WGS sequence"/>
</dbReference>
<accession>A0ABX3NEJ5</accession>
<reference evidence="1 2" key="1">
    <citation type="submission" date="2017-03" db="EMBL/GenBank/DDBJ databases">
        <title>Draft genome sequence of Moraxella equi CCUG 4950T type strain.</title>
        <authorList>
            <person name="Salva-Serra F."/>
            <person name="Engstrom-Jakobsson H."/>
            <person name="Thorell K."/>
            <person name="Jaen-Luchoro D."/>
            <person name="Gonzales-Siles L."/>
            <person name="Karlsson R."/>
            <person name="Yazdan S."/>
            <person name="Boulund F."/>
            <person name="Johnning A."/>
            <person name="Engstrand L."/>
            <person name="Kristiansson E."/>
            <person name="Moore E."/>
        </authorList>
    </citation>
    <scope>NUCLEOTIDE SEQUENCE [LARGE SCALE GENOMIC DNA]</scope>
    <source>
        <strain evidence="1 2">CCUG 4950</strain>
    </source>
</reference>
<organism evidence="1 2">
    <name type="scientific">Moraxella equi</name>
    <dbReference type="NCBI Taxonomy" id="60442"/>
    <lineage>
        <taxon>Bacteria</taxon>
        <taxon>Pseudomonadati</taxon>
        <taxon>Pseudomonadota</taxon>
        <taxon>Gammaproteobacteria</taxon>
        <taxon>Moraxellales</taxon>
        <taxon>Moraxellaceae</taxon>
        <taxon>Moraxella</taxon>
    </lineage>
</organism>
<evidence type="ECO:0000313" key="1">
    <source>
        <dbReference type="EMBL" id="OPH33915.1"/>
    </source>
</evidence>
<evidence type="ECO:0000313" key="2">
    <source>
        <dbReference type="Proteomes" id="UP000190777"/>
    </source>
</evidence>
<gene>
    <name evidence="1" type="ORF">B5J93_12370</name>
</gene>
<sequence>MIVLSLCYLINDCLFNHIYPKMPNKNSYQLFLGMDVNNYQIKVAKIQKGESTPLDGIGWLARQML</sequence>
<keyword evidence="2" id="KW-1185">Reference proteome</keyword>
<name>A0ABX3NEJ5_9GAMM</name>
<comment type="caution">
    <text evidence="1">The sequence shown here is derived from an EMBL/GenBank/DDBJ whole genome shotgun (WGS) entry which is preliminary data.</text>
</comment>